<dbReference type="RefSeq" id="WP_047913157.1">
    <property type="nucleotide sequence ID" value="NZ_CP118109.1"/>
</dbReference>
<accession>A0ABY7XGX9</accession>
<feature type="compositionally biased region" description="Basic and acidic residues" evidence="1">
    <location>
        <begin position="1"/>
        <end position="10"/>
    </location>
</feature>
<evidence type="ECO:0000313" key="2">
    <source>
        <dbReference type="EMBL" id="WDI05043.1"/>
    </source>
</evidence>
<name>A0ABY7XGX9_9BACL</name>
<organism evidence="2 3">
    <name type="scientific">Paenibacillus urinalis</name>
    <dbReference type="NCBI Taxonomy" id="521520"/>
    <lineage>
        <taxon>Bacteria</taxon>
        <taxon>Bacillati</taxon>
        <taxon>Bacillota</taxon>
        <taxon>Bacilli</taxon>
        <taxon>Bacillales</taxon>
        <taxon>Paenibacillaceae</taxon>
        <taxon>Paenibacillus</taxon>
    </lineage>
</organism>
<proteinExistence type="predicted"/>
<feature type="region of interest" description="Disordered" evidence="1">
    <location>
        <begin position="61"/>
        <end position="91"/>
    </location>
</feature>
<sequence>MDTRDSRELTRFAFGEPENTQDEYNEWGYPKEIDEMLVAETREERRSIAKAWRKFNGIEDVENRRAAEKKKKDKSKKQSAHAKASRKKNRK</sequence>
<protein>
    <recommendedName>
        <fullName evidence="4">YfhD family protein</fullName>
    </recommendedName>
</protein>
<gene>
    <name evidence="2" type="ORF">PUW25_26095</name>
</gene>
<reference evidence="2 3" key="1">
    <citation type="submission" date="2023-02" db="EMBL/GenBank/DDBJ databases">
        <title>Pathogen: clinical or host-associated sample.</title>
        <authorList>
            <person name="Hergert J."/>
            <person name="Casey R."/>
            <person name="Wagner J."/>
            <person name="Young E.L."/>
            <person name="Oakeson K.F."/>
        </authorList>
    </citation>
    <scope>NUCLEOTIDE SEQUENCE [LARGE SCALE GENOMIC DNA]</scope>
    <source>
        <strain evidence="2 3">2022CK-00829</strain>
        <plasmid evidence="2 3">unnamed1</plasmid>
    </source>
</reference>
<geneLocation type="plasmid" evidence="2 3">
    <name>unnamed1</name>
</geneLocation>
<dbReference type="Proteomes" id="UP001221519">
    <property type="component" value="Plasmid unnamed1"/>
</dbReference>
<keyword evidence="3" id="KW-1185">Reference proteome</keyword>
<keyword evidence="2" id="KW-0614">Plasmid</keyword>
<feature type="compositionally biased region" description="Basic residues" evidence="1">
    <location>
        <begin position="67"/>
        <end position="91"/>
    </location>
</feature>
<evidence type="ECO:0000256" key="1">
    <source>
        <dbReference type="SAM" id="MobiDB-lite"/>
    </source>
</evidence>
<evidence type="ECO:0008006" key="4">
    <source>
        <dbReference type="Google" id="ProtNLM"/>
    </source>
</evidence>
<evidence type="ECO:0000313" key="3">
    <source>
        <dbReference type="Proteomes" id="UP001221519"/>
    </source>
</evidence>
<dbReference type="EMBL" id="CP118109">
    <property type="protein sequence ID" value="WDI05043.1"/>
    <property type="molecule type" value="Genomic_DNA"/>
</dbReference>
<feature type="region of interest" description="Disordered" evidence="1">
    <location>
        <begin position="1"/>
        <end position="25"/>
    </location>
</feature>